<organism evidence="2 3">
    <name type="scientific">Monoraphidium neglectum</name>
    <dbReference type="NCBI Taxonomy" id="145388"/>
    <lineage>
        <taxon>Eukaryota</taxon>
        <taxon>Viridiplantae</taxon>
        <taxon>Chlorophyta</taxon>
        <taxon>core chlorophytes</taxon>
        <taxon>Chlorophyceae</taxon>
        <taxon>CS clade</taxon>
        <taxon>Sphaeropleales</taxon>
        <taxon>Selenastraceae</taxon>
        <taxon>Monoraphidium</taxon>
    </lineage>
</organism>
<dbReference type="GeneID" id="25740834"/>
<feature type="compositionally biased region" description="Low complexity" evidence="1">
    <location>
        <begin position="292"/>
        <end position="313"/>
    </location>
</feature>
<dbReference type="KEGG" id="mng:MNEG_7958"/>
<dbReference type="Proteomes" id="UP000054498">
    <property type="component" value="Unassembled WGS sequence"/>
</dbReference>
<feature type="compositionally biased region" description="Low complexity" evidence="1">
    <location>
        <begin position="239"/>
        <end position="255"/>
    </location>
</feature>
<evidence type="ECO:0000313" key="3">
    <source>
        <dbReference type="Proteomes" id="UP000054498"/>
    </source>
</evidence>
<feature type="compositionally biased region" description="Basic residues" evidence="1">
    <location>
        <begin position="274"/>
        <end position="290"/>
    </location>
</feature>
<dbReference type="InterPro" id="IPR016088">
    <property type="entry name" value="Chalcone_isomerase_3-sand"/>
</dbReference>
<evidence type="ECO:0000313" key="2">
    <source>
        <dbReference type="EMBL" id="KIZ00001.1"/>
    </source>
</evidence>
<sequence>MPGPLASMTAAMYEPRVEFCHAAPDADLARPQPPAWPEWLPAPQPGPFDLAASLSALGATLRRGALGGPAASDAAAAPAPEPTPRGALAAVDTSNTLPLTLPASAAPGSAAPGAGAGAGIGAEHSLVAVGCRHWLAGKVKIYDFAVYADAREARAALAGAFTDAAAGGVGTAARESRGERRRRRRATKGANKHAGEAAGADAAGLEAAQFCGDDGKERQAAASWWQPLQLSLGWWPQDEQQQQQQQEQEQQEQQQARAGAAPLEDAGATQHAACARRPRRLLPRRSRKQPPRLELAAAHSGDAAPHAPGGGAAAAAAAGLPAALKSSGDCGVSLLLRAARDIPLGQLRDEYEKVLKRRLERVGGDPSDPALAQLLGSFTDPRRLPAAAVAGGGSAVRRGASIVFTRQGPVVEARVG</sequence>
<gene>
    <name evidence="2" type="ORF">MNEG_7958</name>
</gene>
<feature type="region of interest" description="Disordered" evidence="1">
    <location>
        <begin position="237"/>
        <end position="313"/>
    </location>
</feature>
<feature type="compositionally biased region" description="Basic residues" evidence="1">
    <location>
        <begin position="179"/>
        <end position="191"/>
    </location>
</feature>
<feature type="region of interest" description="Disordered" evidence="1">
    <location>
        <begin position="166"/>
        <end position="200"/>
    </location>
</feature>
<proteinExistence type="predicted"/>
<accession>A0A0D2N127</accession>
<keyword evidence="3" id="KW-1185">Reference proteome</keyword>
<dbReference type="OrthoDB" id="18193at2759"/>
<dbReference type="AlphaFoldDB" id="A0A0D2N127"/>
<evidence type="ECO:0000256" key="1">
    <source>
        <dbReference type="SAM" id="MobiDB-lite"/>
    </source>
</evidence>
<dbReference type="Gene3D" id="3.50.70.10">
    <property type="match status" value="1"/>
</dbReference>
<protein>
    <submittedName>
        <fullName evidence="2">Uncharacterized protein</fullName>
    </submittedName>
</protein>
<reference evidence="2 3" key="1">
    <citation type="journal article" date="2013" name="BMC Genomics">
        <title>Reconstruction of the lipid metabolism for the microalga Monoraphidium neglectum from its genome sequence reveals characteristics suitable for biofuel production.</title>
        <authorList>
            <person name="Bogen C."/>
            <person name="Al-Dilaimi A."/>
            <person name="Albersmeier A."/>
            <person name="Wichmann J."/>
            <person name="Grundmann M."/>
            <person name="Rupp O."/>
            <person name="Lauersen K.J."/>
            <person name="Blifernez-Klassen O."/>
            <person name="Kalinowski J."/>
            <person name="Goesmann A."/>
            <person name="Mussgnug J.H."/>
            <person name="Kruse O."/>
        </authorList>
    </citation>
    <scope>NUCLEOTIDE SEQUENCE [LARGE SCALE GENOMIC DNA]</scope>
    <source>
        <strain evidence="2 3">SAG 48.87</strain>
    </source>
</reference>
<dbReference type="EMBL" id="KK101681">
    <property type="protein sequence ID" value="KIZ00001.1"/>
    <property type="molecule type" value="Genomic_DNA"/>
</dbReference>
<name>A0A0D2N127_9CHLO</name>
<dbReference type="RefSeq" id="XP_013899020.1">
    <property type="nucleotide sequence ID" value="XM_014043566.1"/>
</dbReference>